<proteinExistence type="predicted"/>
<comment type="caution">
    <text evidence="3">The sequence shown here is derived from an EMBL/GenBank/DDBJ whole genome shotgun (WGS) entry which is preliminary data.</text>
</comment>
<feature type="compositionally biased region" description="Polar residues" evidence="1">
    <location>
        <begin position="1"/>
        <end position="13"/>
    </location>
</feature>
<dbReference type="SMART" id="SM00240">
    <property type="entry name" value="FHA"/>
    <property type="match status" value="1"/>
</dbReference>
<dbReference type="SUPFAM" id="SSF49879">
    <property type="entry name" value="SMAD/FHA domain"/>
    <property type="match status" value="1"/>
</dbReference>
<dbReference type="Pfam" id="PF00498">
    <property type="entry name" value="FHA"/>
    <property type="match status" value="1"/>
</dbReference>
<reference evidence="3" key="1">
    <citation type="submission" date="2014-05" db="EMBL/GenBank/DDBJ databases">
        <title>Key roles for freshwater Actinobacteria revealed by deep metagenomic sequencing.</title>
        <authorList>
            <person name="Ghai R."/>
            <person name="Mizuno C.M."/>
            <person name="Picazo A."/>
            <person name="Camacho A."/>
            <person name="Rodriguez-Valera F."/>
        </authorList>
    </citation>
    <scope>NUCLEOTIDE SEQUENCE</scope>
</reference>
<name>A0A094Q7T6_9ZZZZ</name>
<dbReference type="PANTHER" id="PTHR46210">
    <property type="entry name" value="FHA DOMAIN-CONTAINING PROTEIN"/>
    <property type="match status" value="1"/>
</dbReference>
<dbReference type="InterPro" id="IPR008984">
    <property type="entry name" value="SMAD_FHA_dom_sf"/>
</dbReference>
<feature type="domain" description="FHA" evidence="2">
    <location>
        <begin position="75"/>
        <end position="126"/>
    </location>
</feature>
<evidence type="ECO:0000259" key="2">
    <source>
        <dbReference type="PROSITE" id="PS50006"/>
    </source>
</evidence>
<protein>
    <recommendedName>
        <fullName evidence="2">FHA domain-containing protein</fullName>
    </recommendedName>
</protein>
<evidence type="ECO:0000313" key="3">
    <source>
        <dbReference type="EMBL" id="KGA20270.1"/>
    </source>
</evidence>
<accession>A0A094Q7T6</accession>
<dbReference type="EMBL" id="JNSK01000004">
    <property type="protein sequence ID" value="KGA20270.1"/>
    <property type="molecule type" value="Genomic_DNA"/>
</dbReference>
<dbReference type="Gene3D" id="2.60.200.20">
    <property type="match status" value="1"/>
</dbReference>
<sequence>MNSQNENELTTTLRLGGNPADEKTSPLLSEFLESISESEQETVDQILNGSPDKAMLIIHRGPAKGSRYLITTDGCSVGRSHESEVFLDDVTVSRKHAVISFVAQESLFEITDSSSLNGTYVNSESIESRKLSSGDQIQVGKFHLVFITGKSKLIGER</sequence>
<feature type="region of interest" description="Disordered" evidence="1">
    <location>
        <begin position="1"/>
        <end position="22"/>
    </location>
</feature>
<gene>
    <name evidence="3" type="ORF">GM50_2220</name>
</gene>
<dbReference type="InterPro" id="IPR000253">
    <property type="entry name" value="FHA_dom"/>
</dbReference>
<dbReference type="PROSITE" id="PS50006">
    <property type="entry name" value="FHA_DOMAIN"/>
    <property type="match status" value="1"/>
</dbReference>
<evidence type="ECO:0000256" key="1">
    <source>
        <dbReference type="SAM" id="MobiDB-lite"/>
    </source>
</evidence>
<dbReference type="PANTHER" id="PTHR46210:SF1">
    <property type="entry name" value="FHA DOMAIN-CONTAINING PROTEIN"/>
    <property type="match status" value="1"/>
</dbReference>
<dbReference type="AlphaFoldDB" id="A0A094Q7T6"/>
<organism evidence="3">
    <name type="scientific">freshwater metagenome</name>
    <dbReference type="NCBI Taxonomy" id="449393"/>
    <lineage>
        <taxon>unclassified sequences</taxon>
        <taxon>metagenomes</taxon>
        <taxon>ecological metagenomes</taxon>
    </lineage>
</organism>